<protein>
    <submittedName>
        <fullName evidence="1">Uncharacterized protein</fullName>
    </submittedName>
</protein>
<dbReference type="AlphaFoldDB" id="A0A023PLH6"/>
<geneLocation type="chloroplast" evidence="1"/>
<organism evidence="1">
    <name type="scientific">Microchloropsis salina</name>
    <dbReference type="NCBI Taxonomy" id="2511165"/>
    <lineage>
        <taxon>Eukaryota</taxon>
        <taxon>Sar</taxon>
        <taxon>Stramenopiles</taxon>
        <taxon>Ochrophyta</taxon>
        <taxon>Eustigmatophyceae</taxon>
        <taxon>Eustigmatales</taxon>
        <taxon>Monodopsidaceae</taxon>
        <taxon>Microchloropsis</taxon>
    </lineage>
</organism>
<sequence>MSHSITLFNELNLTNKLLILVNYSNQANTKIRIRQSEILTKTNDNSGYKLDPKGTLTFMENHLGISKSKEKTKLLNQFLQEIKQVDIKSKINIKELQRSKNLSQSRILTTKLTKISI</sequence>
<dbReference type="EMBL" id="KJ410685">
    <property type="protein sequence ID" value="AHX25530.1"/>
    <property type="molecule type" value="Genomic_DNA"/>
</dbReference>
<reference evidence="1" key="1">
    <citation type="journal article" date="2014" name="BMC Genomics">
        <title>A pangenomic analysis of the Nannochloropsis organellar genomes reveals novel genetic variations in key metabolic genes.</title>
        <authorList>
            <person name="Starkenburg S.R."/>
            <person name="Kwon K.J."/>
            <person name="Jha R.K."/>
            <person name="McKay C."/>
            <person name="Jacobs M."/>
            <person name="Chertkov O."/>
            <person name="Twary S."/>
            <person name="Rocap G."/>
            <person name="Cattolico R.A."/>
        </authorList>
    </citation>
    <scope>NUCLEOTIDE SEQUENCE</scope>
    <source>
        <strain evidence="1">CCMP1776</strain>
    </source>
</reference>
<name>A0A023PLH6_9STRA</name>
<accession>A0A023PLH6</accession>
<gene>
    <name evidence="1" type="ORF">Nsk00087</name>
</gene>
<evidence type="ECO:0000313" key="1">
    <source>
        <dbReference type="EMBL" id="AHX25530.1"/>
    </source>
</evidence>
<keyword evidence="1" id="KW-0150">Chloroplast</keyword>
<keyword evidence="1" id="KW-0934">Plastid</keyword>
<proteinExistence type="predicted"/>